<protein>
    <submittedName>
        <fullName evidence="1">Uncharacterized protein</fullName>
    </submittedName>
</protein>
<reference evidence="1 2" key="1">
    <citation type="journal article" date="2019" name="Commun. Biol.">
        <title>The bagworm genome reveals a unique fibroin gene that provides high tensile strength.</title>
        <authorList>
            <person name="Kono N."/>
            <person name="Nakamura H."/>
            <person name="Ohtoshi R."/>
            <person name="Tomita M."/>
            <person name="Numata K."/>
            <person name="Arakawa K."/>
        </authorList>
    </citation>
    <scope>NUCLEOTIDE SEQUENCE [LARGE SCALE GENOMIC DNA]</scope>
</reference>
<gene>
    <name evidence="1" type="ORF">EVAR_18310_1</name>
</gene>
<dbReference type="Proteomes" id="UP000299102">
    <property type="component" value="Unassembled WGS sequence"/>
</dbReference>
<accession>A0A4C1VC46</accession>
<sequence length="88" mass="9682">MLTKIAALTALAPGVLPVHADRARIANRMNMHSPRSEEQTAQFSAPEQTRSVNCQTELCVCSETRGVRPPRYANPPVLFPARELSPVK</sequence>
<name>A0A4C1VC46_EUMVA</name>
<comment type="caution">
    <text evidence="1">The sequence shown here is derived from an EMBL/GenBank/DDBJ whole genome shotgun (WGS) entry which is preliminary data.</text>
</comment>
<evidence type="ECO:0000313" key="1">
    <source>
        <dbReference type="EMBL" id="GBP35185.1"/>
    </source>
</evidence>
<dbReference type="EMBL" id="BGZK01000300">
    <property type="protein sequence ID" value="GBP35185.1"/>
    <property type="molecule type" value="Genomic_DNA"/>
</dbReference>
<proteinExistence type="predicted"/>
<dbReference type="AlphaFoldDB" id="A0A4C1VC46"/>
<evidence type="ECO:0000313" key="2">
    <source>
        <dbReference type="Proteomes" id="UP000299102"/>
    </source>
</evidence>
<keyword evidence="2" id="KW-1185">Reference proteome</keyword>
<organism evidence="1 2">
    <name type="scientific">Eumeta variegata</name>
    <name type="common">Bagworm moth</name>
    <name type="synonym">Eumeta japonica</name>
    <dbReference type="NCBI Taxonomy" id="151549"/>
    <lineage>
        <taxon>Eukaryota</taxon>
        <taxon>Metazoa</taxon>
        <taxon>Ecdysozoa</taxon>
        <taxon>Arthropoda</taxon>
        <taxon>Hexapoda</taxon>
        <taxon>Insecta</taxon>
        <taxon>Pterygota</taxon>
        <taxon>Neoptera</taxon>
        <taxon>Endopterygota</taxon>
        <taxon>Lepidoptera</taxon>
        <taxon>Glossata</taxon>
        <taxon>Ditrysia</taxon>
        <taxon>Tineoidea</taxon>
        <taxon>Psychidae</taxon>
        <taxon>Oiketicinae</taxon>
        <taxon>Eumeta</taxon>
    </lineage>
</organism>